<dbReference type="AlphaFoldDB" id="A0A975CND6"/>
<keyword evidence="3" id="KW-1185">Reference proteome</keyword>
<evidence type="ECO:0000313" key="3">
    <source>
        <dbReference type="Proteomes" id="UP000663920"/>
    </source>
</evidence>
<gene>
    <name evidence="2" type="ORF">J3359_17265</name>
</gene>
<dbReference type="KEGG" id="pcea:J3359_17265"/>
<evidence type="ECO:0000256" key="1">
    <source>
        <dbReference type="SAM" id="Phobius"/>
    </source>
</evidence>
<evidence type="ECO:0000313" key="2">
    <source>
        <dbReference type="EMBL" id="QTE22519.1"/>
    </source>
</evidence>
<reference evidence="2 3" key="1">
    <citation type="submission" date="2021-03" db="EMBL/GenBank/DDBJ databases">
        <title>Complete genome of Polaribacter_sp.SM13.</title>
        <authorList>
            <person name="Jeong S.W."/>
            <person name="Bae J.W."/>
        </authorList>
    </citation>
    <scope>NUCLEOTIDE SEQUENCE [LARGE SCALE GENOMIC DNA]</scope>
    <source>
        <strain evidence="2 3">SM13</strain>
    </source>
</reference>
<keyword evidence="1" id="KW-0472">Membrane</keyword>
<organism evidence="2 3">
    <name type="scientific">Polaribacter cellanae</name>
    <dbReference type="NCBI Taxonomy" id="2818493"/>
    <lineage>
        <taxon>Bacteria</taxon>
        <taxon>Pseudomonadati</taxon>
        <taxon>Bacteroidota</taxon>
        <taxon>Flavobacteriia</taxon>
        <taxon>Flavobacteriales</taxon>
        <taxon>Flavobacteriaceae</taxon>
    </lineage>
</organism>
<dbReference type="EMBL" id="CP071869">
    <property type="protein sequence ID" value="QTE22519.1"/>
    <property type="molecule type" value="Genomic_DNA"/>
</dbReference>
<evidence type="ECO:0008006" key="4">
    <source>
        <dbReference type="Google" id="ProtNLM"/>
    </source>
</evidence>
<accession>A0A975CND6</accession>
<feature type="transmembrane region" description="Helical" evidence="1">
    <location>
        <begin position="243"/>
        <end position="272"/>
    </location>
</feature>
<sequence length="291" mass="33682">MLVAIGISVVLSIISIYFPLPIYYDIENGQNFLSKNNGRIINSNASFGLIGIYLLLSKKQKWYSSGKLVKFVSVLSIISLMLSFNRTFLAILIIEILYLVKKTFSVRKLIKTFLLSASFILLIILIYNNNKIIKNSVDKRITSIVLGEKTLKSSTIDGNRRVIYEGVLDRLNSGYFWIGLPMKKPIFVWLRKWSTGEDREMSVTDTSVITFLLRYGIIPLFLIVLIFKQLYKVSRNNFYKTIFVLYLISSLNIDSLLRQNTVFFLIIILIITNEKLKYKNEKYLIYSKNKS</sequence>
<feature type="transmembrane region" description="Helical" evidence="1">
    <location>
        <begin position="38"/>
        <end position="56"/>
    </location>
</feature>
<feature type="transmembrane region" description="Helical" evidence="1">
    <location>
        <begin position="6"/>
        <end position="26"/>
    </location>
</feature>
<name>A0A975CND6_9FLAO</name>
<feature type="transmembrane region" description="Helical" evidence="1">
    <location>
        <begin position="211"/>
        <end position="231"/>
    </location>
</feature>
<dbReference type="Proteomes" id="UP000663920">
    <property type="component" value="Chromosome"/>
</dbReference>
<dbReference type="RefSeq" id="WP_208078358.1">
    <property type="nucleotide sequence ID" value="NZ_CP071869.1"/>
</dbReference>
<feature type="transmembrane region" description="Helical" evidence="1">
    <location>
        <begin position="109"/>
        <end position="127"/>
    </location>
</feature>
<protein>
    <recommendedName>
        <fullName evidence="4">O-antigen ligase domain-containing protein</fullName>
    </recommendedName>
</protein>
<feature type="transmembrane region" description="Helical" evidence="1">
    <location>
        <begin position="68"/>
        <end position="97"/>
    </location>
</feature>
<keyword evidence="1" id="KW-0812">Transmembrane</keyword>
<keyword evidence="1" id="KW-1133">Transmembrane helix</keyword>
<proteinExistence type="predicted"/>